<dbReference type="STRING" id="1136941.ACH46_07540"/>
<feature type="transmembrane region" description="Helical" evidence="2">
    <location>
        <begin position="314"/>
        <end position="330"/>
    </location>
</feature>
<sequence>MRRRRPSGRDLAIDATRGLAIWSMISLHFADGTVAAVPTHAYPYVDGMSAFVLLSGLVLGIVYQRWVVKFGLGYALRRLAKRLVTLYVCQLAISLIAVAAAQAVAPREFRALTQLPPHPSLGTLLEWAATMRYLPSGGNILVLYLLLMASALVVVPLLANRLWPVVLGGSLVVYAATMIWPTGTTGTSVLTITSFPGGPPIQNWAAWQILFVPAIVIGWRWDAWRLPELIDRWLVPLLVVTMIVGLTVEDAVMSEDLRPHLVLLVDKVDLGPVRAVLSFLVVTCVYGVFRSALRWMRRDLLRPLVATGARSLDSYVLQAVCLLAIPILIVDRPWKPAPAVLIALAVFAACWVWAECRARWGVDKLHRAPMLLATSVRKAWAARQARNGERSSERQRQPDEQAGQEGSRIHR</sequence>
<accession>A0A0N9NKY5</accession>
<keyword evidence="4" id="KW-1185">Reference proteome</keyword>
<feature type="transmembrane region" description="Helical" evidence="2">
    <location>
        <begin position="233"/>
        <end position="253"/>
    </location>
</feature>
<feature type="transmembrane region" description="Helical" evidence="2">
    <location>
        <begin position="336"/>
        <end position="354"/>
    </location>
</feature>
<keyword evidence="2" id="KW-1133">Transmembrane helix</keyword>
<dbReference type="PANTHER" id="PTHR38592">
    <property type="entry name" value="BLL4819 PROTEIN"/>
    <property type="match status" value="1"/>
</dbReference>
<feature type="transmembrane region" description="Helical" evidence="2">
    <location>
        <begin position="140"/>
        <end position="159"/>
    </location>
</feature>
<organism evidence="3 4">
    <name type="scientific">Gordonia phthalatica</name>
    <dbReference type="NCBI Taxonomy" id="1136941"/>
    <lineage>
        <taxon>Bacteria</taxon>
        <taxon>Bacillati</taxon>
        <taxon>Actinomycetota</taxon>
        <taxon>Actinomycetes</taxon>
        <taxon>Mycobacteriales</taxon>
        <taxon>Gordoniaceae</taxon>
        <taxon>Gordonia</taxon>
    </lineage>
</organism>
<dbReference type="KEGG" id="goq:ACH46_07540"/>
<dbReference type="EMBL" id="CP011853">
    <property type="protein sequence ID" value="ALG86701.1"/>
    <property type="molecule type" value="Genomic_DNA"/>
</dbReference>
<evidence type="ECO:0000313" key="4">
    <source>
        <dbReference type="Proteomes" id="UP000063789"/>
    </source>
</evidence>
<dbReference type="Proteomes" id="UP000063789">
    <property type="component" value="Chromosome"/>
</dbReference>
<feature type="compositionally biased region" description="Basic and acidic residues" evidence="1">
    <location>
        <begin position="386"/>
        <end position="399"/>
    </location>
</feature>
<keyword evidence="2" id="KW-0812">Transmembrane</keyword>
<keyword evidence="2" id="KW-0472">Membrane</keyword>
<dbReference type="AlphaFoldDB" id="A0A0N9NKY5"/>
<feature type="region of interest" description="Disordered" evidence="1">
    <location>
        <begin position="383"/>
        <end position="411"/>
    </location>
</feature>
<feature type="transmembrane region" description="Helical" evidence="2">
    <location>
        <begin position="171"/>
        <end position="192"/>
    </location>
</feature>
<proteinExistence type="predicted"/>
<gene>
    <name evidence="3" type="ORF">ACH46_07540</name>
</gene>
<dbReference type="PATRIC" id="fig|1136941.3.peg.1541"/>
<dbReference type="Pfam" id="PF10129">
    <property type="entry name" value="OpgC_C"/>
    <property type="match status" value="1"/>
</dbReference>
<dbReference type="InterPro" id="IPR014550">
    <property type="entry name" value="UCP028704_OpgC"/>
</dbReference>
<reference evidence="4" key="1">
    <citation type="submission" date="2015-06" db="EMBL/GenBank/DDBJ databases">
        <title>Complete genome sequence and metabolic analysis of phthalate degradation pathway in Gordonia sp. QH-11.</title>
        <authorList>
            <person name="Jin D."/>
            <person name="Kong X."/>
            <person name="Bai Z."/>
        </authorList>
    </citation>
    <scope>NUCLEOTIDE SEQUENCE [LARGE SCALE GENOMIC DNA]</scope>
    <source>
        <strain evidence="4">QH-11</strain>
    </source>
</reference>
<feature type="transmembrane region" description="Helical" evidence="2">
    <location>
        <begin position="84"/>
        <end position="105"/>
    </location>
</feature>
<evidence type="ECO:0008006" key="5">
    <source>
        <dbReference type="Google" id="ProtNLM"/>
    </source>
</evidence>
<feature type="transmembrane region" description="Helical" evidence="2">
    <location>
        <begin position="273"/>
        <end position="293"/>
    </location>
</feature>
<protein>
    <recommendedName>
        <fullName evidence="5">OpgC protein</fullName>
    </recommendedName>
</protein>
<name>A0A0N9NKY5_9ACTN</name>
<feature type="transmembrane region" description="Helical" evidence="2">
    <location>
        <begin position="42"/>
        <end position="63"/>
    </location>
</feature>
<evidence type="ECO:0000256" key="1">
    <source>
        <dbReference type="SAM" id="MobiDB-lite"/>
    </source>
</evidence>
<dbReference type="PANTHER" id="PTHR38592:SF3">
    <property type="entry name" value="BLL4819 PROTEIN"/>
    <property type="match status" value="1"/>
</dbReference>
<evidence type="ECO:0000313" key="3">
    <source>
        <dbReference type="EMBL" id="ALG86701.1"/>
    </source>
</evidence>
<reference evidence="3 4" key="2">
    <citation type="journal article" date="2017" name="Int. J. Syst. Evol. Microbiol.">
        <title>Gordonia phthalatica sp. nov., a di-n-butyl phthalate-degrading bacterium isolated from activated sludge.</title>
        <authorList>
            <person name="Jin D."/>
            <person name="Kong X."/>
            <person name="Jia M."/>
            <person name="Yu X."/>
            <person name="Wang X."/>
            <person name="Zhuang X."/>
            <person name="Deng Y."/>
            <person name="Bai Z."/>
        </authorList>
    </citation>
    <scope>NUCLEOTIDE SEQUENCE [LARGE SCALE GENOMIC DNA]</scope>
    <source>
        <strain evidence="3 4">QH-11</strain>
    </source>
</reference>
<feature type="transmembrane region" description="Helical" evidence="2">
    <location>
        <begin position="204"/>
        <end position="221"/>
    </location>
</feature>
<evidence type="ECO:0000256" key="2">
    <source>
        <dbReference type="SAM" id="Phobius"/>
    </source>
</evidence>